<evidence type="ECO:0000256" key="1">
    <source>
        <dbReference type="SAM" id="MobiDB-lite"/>
    </source>
</evidence>
<name>A0A328AB53_9CAUL</name>
<sequence length="498" mass="56565">MSRTRKRLIVDFDEDLPEHLDELPVGGLDLVLVRFRYRFIGSSNSYLDVATDLLEASWIAEVLGAHARRMRLWMGRSAFHPSLTIALGGPQPGLGRAIQDAVLLWRDSDDDEPVDAERVDAERVDAIRERVADYEDRIHELRLRAPGLAGDYLANLVISYSESHSEAPEYMRAQYAKFPERRLGYFRSPSSWRFGGDCYSSGDGWILDRAVDLDRFFTLTHQTYRRSGFRPAQIVSLGRECVALAKGLLVQFPLDRYVRSQTAARLARDPHDEPWHEDPFAWRAEDDAGPFPRTACYVHSSGALCIVEDAHVLHLLYDTKALNSAQAERFLKLAAQLQTEFVDASGLAAPIACDWTALDDSRFEDLCYDVIRAHPMFDPNTIRKLGKTRSRDGGRDIEVHERRRGERRTPRKWIFQCKLVTDGSSLGARRVLDVGDMLDQFKANGFGVMTSTAIDATLYDKLSAVCAARQIREMHFSVLELERVLAEAPALRRRYFPT</sequence>
<organism evidence="2 3">
    <name type="scientific">Phenylobacterium soli</name>
    <dbReference type="NCBI Taxonomy" id="2170551"/>
    <lineage>
        <taxon>Bacteria</taxon>
        <taxon>Pseudomonadati</taxon>
        <taxon>Pseudomonadota</taxon>
        <taxon>Alphaproteobacteria</taxon>
        <taxon>Caulobacterales</taxon>
        <taxon>Caulobacteraceae</taxon>
        <taxon>Phenylobacterium</taxon>
    </lineage>
</organism>
<comment type="caution">
    <text evidence="2">The sequence shown here is derived from an EMBL/GenBank/DDBJ whole genome shotgun (WGS) entry which is preliminary data.</text>
</comment>
<protein>
    <recommendedName>
        <fullName evidence="4">Restriction endonuclease type IV Mrr domain-containing protein</fullName>
    </recommendedName>
</protein>
<dbReference type="AlphaFoldDB" id="A0A328AB53"/>
<dbReference type="Proteomes" id="UP000249254">
    <property type="component" value="Unassembled WGS sequence"/>
</dbReference>
<keyword evidence="3" id="KW-1185">Reference proteome</keyword>
<evidence type="ECO:0008006" key="4">
    <source>
        <dbReference type="Google" id="ProtNLM"/>
    </source>
</evidence>
<reference evidence="3" key="1">
    <citation type="submission" date="2018-05" db="EMBL/GenBank/DDBJ databases">
        <authorList>
            <person name="Li X."/>
        </authorList>
    </citation>
    <scope>NUCLEOTIDE SEQUENCE [LARGE SCALE GENOMIC DNA]</scope>
    <source>
        <strain evidence="3">LX32</strain>
    </source>
</reference>
<accession>A0A328AB53</accession>
<dbReference type="OrthoDB" id="582093at2"/>
<evidence type="ECO:0000313" key="2">
    <source>
        <dbReference type="EMBL" id="RAK51851.1"/>
    </source>
</evidence>
<dbReference type="EMBL" id="QFYQ01000002">
    <property type="protein sequence ID" value="RAK51851.1"/>
    <property type="molecule type" value="Genomic_DNA"/>
</dbReference>
<feature type="region of interest" description="Disordered" evidence="1">
    <location>
        <begin position="384"/>
        <end position="403"/>
    </location>
</feature>
<proteinExistence type="predicted"/>
<evidence type="ECO:0000313" key="3">
    <source>
        <dbReference type="Proteomes" id="UP000249254"/>
    </source>
</evidence>
<feature type="compositionally biased region" description="Basic and acidic residues" evidence="1">
    <location>
        <begin position="389"/>
        <end position="403"/>
    </location>
</feature>
<gene>
    <name evidence="2" type="ORF">DJ017_18725</name>
</gene>
<dbReference type="RefSeq" id="WP_111530413.1">
    <property type="nucleotide sequence ID" value="NZ_JBHRSG010000003.1"/>
</dbReference>